<sequence>MMISNKVENIVILNHHATAPDTGGGGRHYELGKSLSEAGHNVCVLASSYDNGKKEYLTYEKVNEVKFSERFKFIRFKTAPSYKSTLGRFLNYINYKNYAGAYSNFGDTPTIIIASSVHPLAWIAGYKLSKKYNAKFIVEVRDLWPLTMYEDFSGLKRKLVFSYLESLEKKYYRLADAIITTAPFAFEYIESKYNIDKSKVHYIPHGIDIEKFDDEQKMSDDILSEELSEVLNSYFCVTYTGALSKSEGLSTFVKSAKLLEQYKDIKLVVVGGGPEKNKLEKIIEENKLENVIIFGKQPRKYIPLILKKSKILFCGLMDREAFKYGISKNKFYDYMASNKPIIFCSNVRGSLITKAGAGVTIKPGNSENLAENIISIYNNYDNVGEKFGSNGRRFAEENHTVKIVSDQFLNVISHVK</sequence>
<dbReference type="AlphaFoldDB" id="A0A838CTP8"/>
<feature type="domain" description="Glycosyl transferase family 1" evidence="1">
    <location>
        <begin position="236"/>
        <end position="393"/>
    </location>
</feature>
<proteinExistence type="predicted"/>
<accession>A0A838CTP8</accession>
<dbReference type="Gene3D" id="3.40.50.2000">
    <property type="entry name" value="Glycogen Phosphorylase B"/>
    <property type="match status" value="2"/>
</dbReference>
<comment type="caution">
    <text evidence="3">The sequence shown here is derived from an EMBL/GenBank/DDBJ whole genome shotgun (WGS) entry which is preliminary data.</text>
</comment>
<name>A0A838CTP8_9BACI</name>
<reference evidence="3 4" key="1">
    <citation type="journal article" date="2004" name="Extremophiles">
        <title>Halobacillus locisalis sp. nov., a halophilic bacterium isolated from a marine solar saltern of the Yellow Sea in Korea.</title>
        <authorList>
            <person name="Yoon J.H."/>
            <person name="Kang K.H."/>
            <person name="Oh T.K."/>
            <person name="Park Y.H."/>
        </authorList>
    </citation>
    <scope>NUCLEOTIDE SEQUENCE [LARGE SCALE GENOMIC DNA]</scope>
    <source>
        <strain evidence="3 4">KCTC 3788</strain>
    </source>
</reference>
<dbReference type="SUPFAM" id="SSF53756">
    <property type="entry name" value="UDP-Glycosyltransferase/glycogen phosphorylase"/>
    <property type="match status" value="1"/>
</dbReference>
<evidence type="ECO:0000259" key="1">
    <source>
        <dbReference type="Pfam" id="PF00534"/>
    </source>
</evidence>
<dbReference type="GO" id="GO:0016757">
    <property type="term" value="F:glycosyltransferase activity"/>
    <property type="evidence" value="ECO:0007669"/>
    <property type="project" value="InterPro"/>
</dbReference>
<protein>
    <submittedName>
        <fullName evidence="3">Glycosyltransferase family 4 protein</fullName>
    </submittedName>
</protein>
<dbReference type="Pfam" id="PF00534">
    <property type="entry name" value="Glycos_transf_1"/>
    <property type="match status" value="1"/>
</dbReference>
<evidence type="ECO:0000259" key="2">
    <source>
        <dbReference type="Pfam" id="PF13439"/>
    </source>
</evidence>
<dbReference type="EMBL" id="JACEFG010000002">
    <property type="protein sequence ID" value="MBA2175360.1"/>
    <property type="molecule type" value="Genomic_DNA"/>
</dbReference>
<evidence type="ECO:0000313" key="4">
    <source>
        <dbReference type="Proteomes" id="UP000571017"/>
    </source>
</evidence>
<dbReference type="Proteomes" id="UP000571017">
    <property type="component" value="Unassembled WGS sequence"/>
</dbReference>
<dbReference type="InterPro" id="IPR028098">
    <property type="entry name" value="Glyco_trans_4-like_N"/>
</dbReference>
<dbReference type="InterPro" id="IPR001296">
    <property type="entry name" value="Glyco_trans_1"/>
</dbReference>
<dbReference type="PANTHER" id="PTHR12526">
    <property type="entry name" value="GLYCOSYLTRANSFERASE"/>
    <property type="match status" value="1"/>
</dbReference>
<evidence type="ECO:0000313" key="3">
    <source>
        <dbReference type="EMBL" id="MBA2175360.1"/>
    </source>
</evidence>
<organism evidence="3 4">
    <name type="scientific">Halobacillus locisalis</name>
    <dbReference type="NCBI Taxonomy" id="220753"/>
    <lineage>
        <taxon>Bacteria</taxon>
        <taxon>Bacillati</taxon>
        <taxon>Bacillota</taxon>
        <taxon>Bacilli</taxon>
        <taxon>Bacillales</taxon>
        <taxon>Bacillaceae</taxon>
        <taxon>Halobacillus</taxon>
    </lineage>
</organism>
<keyword evidence="3" id="KW-0808">Transferase</keyword>
<feature type="domain" description="Glycosyltransferase subfamily 4-like N-terminal" evidence="2">
    <location>
        <begin position="23"/>
        <end position="210"/>
    </location>
</feature>
<gene>
    <name evidence="3" type="ORF">H0266_10675</name>
</gene>
<keyword evidence="4" id="KW-1185">Reference proteome</keyword>
<dbReference type="Pfam" id="PF13439">
    <property type="entry name" value="Glyco_transf_4"/>
    <property type="match status" value="1"/>
</dbReference>
<dbReference type="CDD" id="cd03794">
    <property type="entry name" value="GT4_WbuB-like"/>
    <property type="match status" value="1"/>
</dbReference>
<dbReference type="PANTHER" id="PTHR12526:SF622">
    <property type="entry name" value="GLYCOSYLTRANSFERASE (GROUP I)"/>
    <property type="match status" value="1"/>
</dbReference>
<dbReference type="RefSeq" id="WP_181472377.1">
    <property type="nucleotide sequence ID" value="NZ_JACEFG010000002.1"/>
</dbReference>